<proteinExistence type="predicted"/>
<organism evidence="5 6">
    <name type="scientific">Evansella caseinilytica</name>
    <dbReference type="NCBI Taxonomy" id="1503961"/>
    <lineage>
        <taxon>Bacteria</taxon>
        <taxon>Bacillati</taxon>
        <taxon>Bacillota</taxon>
        <taxon>Bacilli</taxon>
        <taxon>Bacillales</taxon>
        <taxon>Bacillaceae</taxon>
        <taxon>Evansella</taxon>
    </lineage>
</organism>
<dbReference type="GO" id="GO:0005524">
    <property type="term" value="F:ATP binding"/>
    <property type="evidence" value="ECO:0007669"/>
    <property type="project" value="UniProtKB-KW"/>
</dbReference>
<evidence type="ECO:0000259" key="3">
    <source>
        <dbReference type="PROSITE" id="PS50887"/>
    </source>
</evidence>
<feature type="domain" description="ABC transporter" evidence="4">
    <location>
        <begin position="1"/>
        <end position="226"/>
    </location>
</feature>
<dbReference type="InterPro" id="IPR003593">
    <property type="entry name" value="AAA+_ATPase"/>
</dbReference>
<evidence type="ECO:0000256" key="2">
    <source>
        <dbReference type="ARBA" id="ARBA00022840"/>
    </source>
</evidence>
<dbReference type="EMBL" id="FNPI01000007">
    <property type="protein sequence ID" value="SDZ16631.1"/>
    <property type="molecule type" value="Genomic_DNA"/>
</dbReference>
<dbReference type="InterPro" id="IPR000160">
    <property type="entry name" value="GGDEF_dom"/>
</dbReference>
<dbReference type="Proteomes" id="UP000198935">
    <property type="component" value="Unassembled WGS sequence"/>
</dbReference>
<dbReference type="Pfam" id="PF00005">
    <property type="entry name" value="ABC_tran"/>
    <property type="match status" value="1"/>
</dbReference>
<dbReference type="SUPFAM" id="SSF52540">
    <property type="entry name" value="P-loop containing nucleoside triphosphate hydrolases"/>
    <property type="match status" value="1"/>
</dbReference>
<evidence type="ECO:0000259" key="4">
    <source>
        <dbReference type="PROSITE" id="PS50893"/>
    </source>
</evidence>
<protein>
    <submittedName>
        <fullName evidence="5">ABC-2 type transport system ATP-binding protein</fullName>
    </submittedName>
</protein>
<dbReference type="CDD" id="cd03230">
    <property type="entry name" value="ABC_DR_subfamily_A"/>
    <property type="match status" value="1"/>
</dbReference>
<dbReference type="PROSITE" id="PS50893">
    <property type="entry name" value="ABC_TRANSPORTER_2"/>
    <property type="match status" value="1"/>
</dbReference>
<name>A0A1H3QU96_9BACI</name>
<gene>
    <name evidence="5" type="ORF">SAMN05421736_10741</name>
</gene>
<sequence length="291" mass="33270">MRVKHLSKKIHQKEILSDIDFEVKSGSIVGIIGRNGAGKTTLLRTMTGILNPTKGDVLLEEESIFKNPKLKEYIIFVPDSSEALKSYSTAEILTIYKSIYPRFDEKYFHELMERFSLTSVDKIEKYSKGMKALFSLVIAFSTRAKYVILDEPTDGLDVIAKKQILKILVEEVAVHDVSIIISSHRLDELEFMANDIVLIRNGKVDGHYELDTMKGLYKKAQVVFQEYMPEVFKNHVTVLNQTGRVYTVIIDMNDKKMEELLKQHQPLLYEELPISLEDVFVAKLGGDEFVS</sequence>
<dbReference type="STRING" id="1503961.SAMN05421736_10741"/>
<accession>A0A1H3QU96</accession>
<keyword evidence="2 5" id="KW-0067">ATP-binding</keyword>
<keyword evidence="1" id="KW-0547">Nucleotide-binding</keyword>
<dbReference type="PANTHER" id="PTHR43158:SF10">
    <property type="entry name" value="ABC TRANSPORTER ATP-BINDING PROTEIN YTRB"/>
    <property type="match status" value="1"/>
</dbReference>
<dbReference type="InterPro" id="IPR017871">
    <property type="entry name" value="ABC_transporter-like_CS"/>
</dbReference>
<dbReference type="PROSITE" id="PS00211">
    <property type="entry name" value="ABC_TRANSPORTER_1"/>
    <property type="match status" value="1"/>
</dbReference>
<keyword evidence="6" id="KW-1185">Reference proteome</keyword>
<dbReference type="OrthoDB" id="9804819at2"/>
<dbReference type="Gene3D" id="3.40.50.300">
    <property type="entry name" value="P-loop containing nucleotide triphosphate hydrolases"/>
    <property type="match status" value="1"/>
</dbReference>
<dbReference type="SMART" id="SM00382">
    <property type="entry name" value="AAA"/>
    <property type="match status" value="1"/>
</dbReference>
<reference evidence="6" key="1">
    <citation type="submission" date="2016-10" db="EMBL/GenBank/DDBJ databases">
        <authorList>
            <person name="Varghese N."/>
            <person name="Submissions S."/>
        </authorList>
    </citation>
    <scope>NUCLEOTIDE SEQUENCE [LARGE SCALE GENOMIC DNA]</scope>
    <source>
        <strain evidence="6">SP</strain>
    </source>
</reference>
<evidence type="ECO:0000256" key="1">
    <source>
        <dbReference type="ARBA" id="ARBA00022741"/>
    </source>
</evidence>
<dbReference type="PROSITE" id="PS50887">
    <property type="entry name" value="GGDEF"/>
    <property type="match status" value="1"/>
</dbReference>
<feature type="domain" description="GGDEF" evidence="3">
    <location>
        <begin position="243"/>
        <end position="291"/>
    </location>
</feature>
<dbReference type="GO" id="GO:0016887">
    <property type="term" value="F:ATP hydrolysis activity"/>
    <property type="evidence" value="ECO:0007669"/>
    <property type="project" value="InterPro"/>
</dbReference>
<dbReference type="InterPro" id="IPR027417">
    <property type="entry name" value="P-loop_NTPase"/>
</dbReference>
<dbReference type="AlphaFoldDB" id="A0A1H3QU96"/>
<dbReference type="PANTHER" id="PTHR43158">
    <property type="entry name" value="SKFA PEPTIDE EXPORT ATP-BINDING PROTEIN SKFE"/>
    <property type="match status" value="1"/>
</dbReference>
<dbReference type="InterPro" id="IPR003439">
    <property type="entry name" value="ABC_transporter-like_ATP-bd"/>
</dbReference>
<evidence type="ECO:0000313" key="6">
    <source>
        <dbReference type="Proteomes" id="UP000198935"/>
    </source>
</evidence>
<evidence type="ECO:0000313" key="5">
    <source>
        <dbReference type="EMBL" id="SDZ16631.1"/>
    </source>
</evidence>